<dbReference type="EMBL" id="BRZM01000005">
    <property type="protein sequence ID" value="GLD48437.1"/>
    <property type="molecule type" value="Genomic_DNA"/>
</dbReference>
<protein>
    <submittedName>
        <fullName evidence="2">Nuclear respiratory factor 1 isoform X1</fullName>
    </submittedName>
</protein>
<evidence type="ECO:0000256" key="1">
    <source>
        <dbReference type="SAM" id="MobiDB-lite"/>
    </source>
</evidence>
<dbReference type="Proteomes" id="UP001279410">
    <property type="component" value="Unassembled WGS sequence"/>
</dbReference>
<dbReference type="AlphaFoldDB" id="A0AAD3QXJ9"/>
<evidence type="ECO:0000313" key="3">
    <source>
        <dbReference type="Proteomes" id="UP001279410"/>
    </source>
</evidence>
<comment type="caution">
    <text evidence="2">The sequence shown here is derived from an EMBL/GenBank/DDBJ whole genome shotgun (WGS) entry which is preliminary data.</text>
</comment>
<keyword evidence="3" id="KW-1185">Reference proteome</keyword>
<sequence length="68" mass="7004">MMSAEKTQTSSRDDDPYDDTDILNSAAENADGSLPPGCCSGPVGMAAAAAVTGEKYKSMMLEDLENAG</sequence>
<organism evidence="2 3">
    <name type="scientific">Lates japonicus</name>
    <name type="common">Japanese lates</name>
    <dbReference type="NCBI Taxonomy" id="270547"/>
    <lineage>
        <taxon>Eukaryota</taxon>
        <taxon>Metazoa</taxon>
        <taxon>Chordata</taxon>
        <taxon>Craniata</taxon>
        <taxon>Vertebrata</taxon>
        <taxon>Euteleostomi</taxon>
        <taxon>Actinopterygii</taxon>
        <taxon>Neopterygii</taxon>
        <taxon>Teleostei</taxon>
        <taxon>Neoteleostei</taxon>
        <taxon>Acanthomorphata</taxon>
        <taxon>Carangaria</taxon>
        <taxon>Carangaria incertae sedis</taxon>
        <taxon>Centropomidae</taxon>
        <taxon>Lates</taxon>
    </lineage>
</organism>
<reference evidence="2" key="1">
    <citation type="submission" date="2022-08" db="EMBL/GenBank/DDBJ databases">
        <title>Genome sequencing of akame (Lates japonicus).</title>
        <authorList>
            <person name="Hashiguchi Y."/>
            <person name="Takahashi H."/>
        </authorList>
    </citation>
    <scope>NUCLEOTIDE SEQUENCE</scope>
    <source>
        <strain evidence="2">Kochi</strain>
    </source>
</reference>
<gene>
    <name evidence="2" type="ORF">AKAME5_000242100</name>
</gene>
<name>A0AAD3QXJ9_LATJO</name>
<accession>A0AAD3QXJ9</accession>
<proteinExistence type="predicted"/>
<feature type="region of interest" description="Disordered" evidence="1">
    <location>
        <begin position="1"/>
        <end position="38"/>
    </location>
</feature>
<feature type="compositionally biased region" description="Polar residues" evidence="1">
    <location>
        <begin position="1"/>
        <end position="10"/>
    </location>
</feature>
<evidence type="ECO:0000313" key="2">
    <source>
        <dbReference type="EMBL" id="GLD48437.1"/>
    </source>
</evidence>